<dbReference type="RefSeq" id="WP_148354663.1">
    <property type="nucleotide sequence ID" value="NZ_JBHSBF010000032.1"/>
</dbReference>
<dbReference type="InterPro" id="IPR013154">
    <property type="entry name" value="ADH-like_N"/>
</dbReference>
<keyword evidence="4" id="KW-0560">Oxidoreductase</keyword>
<dbReference type="InterPro" id="IPR011032">
    <property type="entry name" value="GroES-like_sf"/>
</dbReference>
<keyword evidence="2 5" id="KW-0479">Metal-binding</keyword>
<feature type="domain" description="Alcohol dehydrogenase-like N-terminal" evidence="7">
    <location>
        <begin position="26"/>
        <end position="148"/>
    </location>
</feature>
<dbReference type="Pfam" id="PF00107">
    <property type="entry name" value="ADH_zinc_N"/>
    <property type="match status" value="1"/>
</dbReference>
<dbReference type="InterPro" id="IPR050129">
    <property type="entry name" value="Zn_alcohol_dh"/>
</dbReference>
<dbReference type="SUPFAM" id="SSF51735">
    <property type="entry name" value="NAD(P)-binding Rossmann-fold domains"/>
    <property type="match status" value="1"/>
</dbReference>
<dbReference type="GO" id="GO:0016491">
    <property type="term" value="F:oxidoreductase activity"/>
    <property type="evidence" value="ECO:0007669"/>
    <property type="project" value="UniProtKB-KW"/>
</dbReference>
<dbReference type="InterPro" id="IPR013149">
    <property type="entry name" value="ADH-like_C"/>
</dbReference>
<keyword evidence="9" id="KW-1185">Reference proteome</keyword>
<comment type="cofactor">
    <cofactor evidence="1 5">
        <name>Zn(2+)</name>
        <dbReference type="ChEBI" id="CHEBI:29105"/>
    </cofactor>
</comment>
<name>A0A5D0TUP0_9ACTN</name>
<keyword evidence="3 5" id="KW-0862">Zinc</keyword>
<dbReference type="Gene3D" id="3.90.180.10">
    <property type="entry name" value="Medium-chain alcohol dehydrogenases, catalytic domain"/>
    <property type="match status" value="1"/>
</dbReference>
<evidence type="ECO:0000259" key="6">
    <source>
        <dbReference type="Pfam" id="PF00107"/>
    </source>
</evidence>
<dbReference type="InterPro" id="IPR036291">
    <property type="entry name" value="NAD(P)-bd_dom_sf"/>
</dbReference>
<evidence type="ECO:0000256" key="1">
    <source>
        <dbReference type="ARBA" id="ARBA00001947"/>
    </source>
</evidence>
<dbReference type="OrthoDB" id="9797931at2"/>
<dbReference type="PROSITE" id="PS00059">
    <property type="entry name" value="ADH_ZINC"/>
    <property type="match status" value="1"/>
</dbReference>
<organism evidence="8 9">
    <name type="scientific">Actinomadura syzygii</name>
    <dbReference type="NCBI Taxonomy" id="1427538"/>
    <lineage>
        <taxon>Bacteria</taxon>
        <taxon>Bacillati</taxon>
        <taxon>Actinomycetota</taxon>
        <taxon>Actinomycetes</taxon>
        <taxon>Streptosporangiales</taxon>
        <taxon>Thermomonosporaceae</taxon>
        <taxon>Actinomadura</taxon>
    </lineage>
</organism>
<dbReference type="PANTHER" id="PTHR43401">
    <property type="entry name" value="L-THREONINE 3-DEHYDROGENASE"/>
    <property type="match status" value="1"/>
</dbReference>
<protein>
    <submittedName>
        <fullName evidence="8">Alcohol dehydrogenase catalytic domain-containing protein</fullName>
    </submittedName>
</protein>
<accession>A0A5D0TUP0</accession>
<dbReference type="Gene3D" id="3.40.50.720">
    <property type="entry name" value="NAD(P)-binding Rossmann-like Domain"/>
    <property type="match status" value="1"/>
</dbReference>
<evidence type="ECO:0000313" key="8">
    <source>
        <dbReference type="EMBL" id="TYC09045.1"/>
    </source>
</evidence>
<dbReference type="GO" id="GO:0008270">
    <property type="term" value="F:zinc ion binding"/>
    <property type="evidence" value="ECO:0007669"/>
    <property type="project" value="InterPro"/>
</dbReference>
<evidence type="ECO:0000256" key="3">
    <source>
        <dbReference type="ARBA" id="ARBA00022833"/>
    </source>
</evidence>
<proteinExistence type="inferred from homology"/>
<dbReference type="SUPFAM" id="SSF50129">
    <property type="entry name" value="GroES-like"/>
    <property type="match status" value="1"/>
</dbReference>
<evidence type="ECO:0000256" key="5">
    <source>
        <dbReference type="RuleBase" id="RU361277"/>
    </source>
</evidence>
<reference evidence="8 9" key="1">
    <citation type="submission" date="2019-08" db="EMBL/GenBank/DDBJ databases">
        <title>Actinomadura sp. nov. CYP1-5 isolated from mountain soil.</title>
        <authorList>
            <person name="Songsumanus A."/>
            <person name="Kuncharoen N."/>
            <person name="Kudo T."/>
            <person name="Yuki M."/>
            <person name="Igarashi Y."/>
            <person name="Tanasupawat S."/>
        </authorList>
    </citation>
    <scope>NUCLEOTIDE SEQUENCE [LARGE SCALE GENOMIC DNA]</scope>
    <source>
        <strain evidence="8 9">GKU157</strain>
    </source>
</reference>
<dbReference type="EMBL" id="VSFF01000015">
    <property type="protein sequence ID" value="TYC09045.1"/>
    <property type="molecule type" value="Genomic_DNA"/>
</dbReference>
<evidence type="ECO:0000259" key="7">
    <source>
        <dbReference type="Pfam" id="PF08240"/>
    </source>
</evidence>
<dbReference type="AlphaFoldDB" id="A0A5D0TUP0"/>
<comment type="caution">
    <text evidence="8">The sequence shown here is derived from an EMBL/GenBank/DDBJ whole genome shotgun (WGS) entry which is preliminary data.</text>
</comment>
<comment type="similarity">
    <text evidence="5">Belongs to the zinc-containing alcohol dehydrogenase family.</text>
</comment>
<evidence type="ECO:0000256" key="2">
    <source>
        <dbReference type="ARBA" id="ARBA00022723"/>
    </source>
</evidence>
<gene>
    <name evidence="8" type="ORF">FXF65_36660</name>
</gene>
<sequence>MDGARYIVQTGPEAYELQERPLPRIGADDALLAVEACGVCGTDIEVFEGRSAARLPLVPGHEPVGRVVAIGAAARARWRLSEGDRVAVHSTLTCGRCRTCRAGLRGCTAPEFADSTIYGFRSPDVGPGLWGGFATHLYLAPEAILVPVSGSVSVAAASLFNVLANGVDWALDLGGARYGTSVAILGPGPRGLASVIAASAAGAGPIAVTGLAADRERLDLALELGADHAIDVTGESAAEAVPRVLGEAPDIVIDTTPGSLASVTDAVRMAGRKGTVVLAGLKGPDGLAPFPVDLACSKSLTVKGAVSRSLRSMEQAVALIESGRWPLEKFASHAYPLERAEDALRALMSDDKPVHARIEPSQ</sequence>
<dbReference type="Proteomes" id="UP000322634">
    <property type="component" value="Unassembled WGS sequence"/>
</dbReference>
<dbReference type="InterPro" id="IPR002328">
    <property type="entry name" value="ADH_Zn_CS"/>
</dbReference>
<feature type="domain" description="Alcohol dehydrogenase-like C-terminal" evidence="6">
    <location>
        <begin position="191"/>
        <end position="321"/>
    </location>
</feature>
<dbReference type="PANTHER" id="PTHR43401:SF2">
    <property type="entry name" value="L-THREONINE 3-DEHYDROGENASE"/>
    <property type="match status" value="1"/>
</dbReference>
<dbReference type="Pfam" id="PF08240">
    <property type="entry name" value="ADH_N"/>
    <property type="match status" value="1"/>
</dbReference>
<evidence type="ECO:0000256" key="4">
    <source>
        <dbReference type="ARBA" id="ARBA00023002"/>
    </source>
</evidence>
<evidence type="ECO:0000313" key="9">
    <source>
        <dbReference type="Proteomes" id="UP000322634"/>
    </source>
</evidence>